<evidence type="ECO:0000313" key="3">
    <source>
        <dbReference type="EnsemblPlants" id="OMERI06G06230.1"/>
    </source>
</evidence>
<sequence>MKLRMQLAWLLVATLLLASSTCSWSRPLVAAAGAADGVGGEKMASAARRSLGSRTPPAPPAPLPNKTKSYVMPVPGSPPAV</sequence>
<evidence type="ECO:0000256" key="1">
    <source>
        <dbReference type="SAM" id="MobiDB-lite"/>
    </source>
</evidence>
<feature type="signal peptide" evidence="2">
    <location>
        <begin position="1"/>
        <end position="25"/>
    </location>
</feature>
<feature type="region of interest" description="Disordered" evidence="1">
    <location>
        <begin position="34"/>
        <end position="81"/>
    </location>
</feature>
<name>A0A0E0DXX2_9ORYZ</name>
<keyword evidence="2" id="KW-0732">Signal</keyword>
<dbReference type="Gramene" id="OMERI06G06230.1">
    <property type="protein sequence ID" value="OMERI06G06230.1"/>
    <property type="gene ID" value="OMERI06G06230"/>
</dbReference>
<proteinExistence type="predicted"/>
<organism evidence="3">
    <name type="scientific">Oryza meridionalis</name>
    <dbReference type="NCBI Taxonomy" id="40149"/>
    <lineage>
        <taxon>Eukaryota</taxon>
        <taxon>Viridiplantae</taxon>
        <taxon>Streptophyta</taxon>
        <taxon>Embryophyta</taxon>
        <taxon>Tracheophyta</taxon>
        <taxon>Spermatophyta</taxon>
        <taxon>Magnoliopsida</taxon>
        <taxon>Liliopsida</taxon>
        <taxon>Poales</taxon>
        <taxon>Poaceae</taxon>
        <taxon>BOP clade</taxon>
        <taxon>Oryzoideae</taxon>
        <taxon>Oryzeae</taxon>
        <taxon>Oryzinae</taxon>
        <taxon>Oryza</taxon>
    </lineage>
</organism>
<dbReference type="HOGENOM" id="CLU_2458066_0_0_1"/>
<dbReference type="EnsemblPlants" id="OMERI06G06230.1">
    <property type="protein sequence ID" value="OMERI06G06230.1"/>
    <property type="gene ID" value="OMERI06G06230"/>
</dbReference>
<reference evidence="3" key="1">
    <citation type="submission" date="2015-04" db="UniProtKB">
        <authorList>
            <consortium name="EnsemblPlants"/>
        </authorList>
    </citation>
    <scope>IDENTIFICATION</scope>
</reference>
<keyword evidence="4" id="KW-1185">Reference proteome</keyword>
<dbReference type="AlphaFoldDB" id="A0A0E0DXX2"/>
<protein>
    <submittedName>
        <fullName evidence="3">Uncharacterized protein</fullName>
    </submittedName>
</protein>
<reference evidence="3" key="2">
    <citation type="submission" date="2018-05" db="EMBL/GenBank/DDBJ databases">
        <title>OmerRS3 (Oryza meridionalis Reference Sequence Version 3).</title>
        <authorList>
            <person name="Zhang J."/>
            <person name="Kudrna D."/>
            <person name="Lee S."/>
            <person name="Talag J."/>
            <person name="Welchert J."/>
            <person name="Wing R.A."/>
        </authorList>
    </citation>
    <scope>NUCLEOTIDE SEQUENCE [LARGE SCALE GENOMIC DNA]</scope>
    <source>
        <strain evidence="3">cv. OR44</strain>
    </source>
</reference>
<evidence type="ECO:0000256" key="2">
    <source>
        <dbReference type="SAM" id="SignalP"/>
    </source>
</evidence>
<feature type="chain" id="PRO_5002357389" evidence="2">
    <location>
        <begin position="26"/>
        <end position="81"/>
    </location>
</feature>
<dbReference type="Proteomes" id="UP000008021">
    <property type="component" value="Chromosome 6"/>
</dbReference>
<accession>A0A0E0DXX2</accession>
<evidence type="ECO:0000313" key="4">
    <source>
        <dbReference type="Proteomes" id="UP000008021"/>
    </source>
</evidence>